<organism evidence="10 11">
    <name type="scientific">Deefgea salmonis</name>
    <dbReference type="NCBI Taxonomy" id="2875502"/>
    <lineage>
        <taxon>Bacteria</taxon>
        <taxon>Pseudomonadati</taxon>
        <taxon>Pseudomonadota</taxon>
        <taxon>Betaproteobacteria</taxon>
        <taxon>Neisseriales</taxon>
        <taxon>Chitinibacteraceae</taxon>
        <taxon>Deefgea</taxon>
    </lineage>
</organism>
<dbReference type="PANTHER" id="PTHR42996">
    <property type="entry name" value="PHOSPHATE-BINDING PROTEIN PSTS"/>
    <property type="match status" value="1"/>
</dbReference>
<proteinExistence type="inferred from homology"/>
<dbReference type="CDD" id="cd13565">
    <property type="entry name" value="PBP2_PstS"/>
    <property type="match status" value="1"/>
</dbReference>
<evidence type="ECO:0000256" key="5">
    <source>
        <dbReference type="ARBA" id="ARBA00022448"/>
    </source>
</evidence>
<feature type="signal peptide" evidence="8">
    <location>
        <begin position="1"/>
        <end position="23"/>
    </location>
</feature>
<comment type="function">
    <text evidence="1 7">Part of the ABC transporter complex PstSACB involved in phosphate import.</text>
</comment>
<dbReference type="NCBIfam" id="NF008171">
    <property type="entry name" value="PRK10918.1"/>
    <property type="match status" value="1"/>
</dbReference>
<dbReference type="EMBL" id="JAJAWG010000001">
    <property type="protein sequence ID" value="MCB5195375.1"/>
    <property type="molecule type" value="Genomic_DNA"/>
</dbReference>
<reference evidence="10 11" key="1">
    <citation type="submission" date="2021-10" db="EMBL/GenBank/DDBJ databases">
        <authorList>
            <person name="Chen M."/>
        </authorList>
    </citation>
    <scope>NUCLEOTIDE SEQUENCE [LARGE SCALE GENOMIC DNA]</scope>
    <source>
        <strain evidence="10 11">H3-26</strain>
    </source>
</reference>
<dbReference type="InterPro" id="IPR005673">
    <property type="entry name" value="ABC_phos-bd_PstS"/>
</dbReference>
<sequence length="346" mass="36923">MTLVHKMLVTAGLTAGLFSQAIAADITGAGATFPYPLYAKWAEMYKAKTGTGMNYQSIGSGGGIKQIQAKTVDFGASDMPLKPADLDKDGLIQFPTVLGGVVPVVNITGITPGQLKLSAALLSDIYLGKVKKWNDPAVAALNPGVVLPAQNITVVRRSDGSGTTFLFTNYLSQVSPEWKEKVGSNSSVQWPAGVGGKGNEGVANYVQRIKGAIGYVEFVYAKQNKLSHTQLANSSGAFVQPSEESFKAAAASADWKNALGMFLVTTNAPGKEAWPIASPTFILMHKKQDKPTQGAEVLKFFDWAYGADADKVALELDYIPMPDSVVAMIKSNWKTQLSDGKNPIWK</sequence>
<accession>A0ABS8BI39</accession>
<keyword evidence="6 7" id="KW-0592">Phosphate transport</keyword>
<comment type="caution">
    <text evidence="10">The sequence shown here is derived from an EMBL/GenBank/DDBJ whole genome shotgun (WGS) entry which is preliminary data.</text>
</comment>
<dbReference type="Gene3D" id="3.40.190.10">
    <property type="entry name" value="Periplasmic binding protein-like II"/>
    <property type="match status" value="2"/>
</dbReference>
<dbReference type="InterPro" id="IPR024370">
    <property type="entry name" value="PBP_domain"/>
</dbReference>
<comment type="similarity">
    <text evidence="2 7">Belongs to the PstS family.</text>
</comment>
<feature type="chain" id="PRO_5045877077" description="Phosphate-binding protein PstS" evidence="8">
    <location>
        <begin position="24"/>
        <end position="346"/>
    </location>
</feature>
<dbReference type="Pfam" id="PF12849">
    <property type="entry name" value="PBP_like_2"/>
    <property type="match status" value="1"/>
</dbReference>
<dbReference type="NCBIfam" id="TIGR00975">
    <property type="entry name" value="3a0107s03"/>
    <property type="match status" value="1"/>
</dbReference>
<dbReference type="Proteomes" id="UP001198034">
    <property type="component" value="Unassembled WGS sequence"/>
</dbReference>
<evidence type="ECO:0000313" key="11">
    <source>
        <dbReference type="Proteomes" id="UP001198034"/>
    </source>
</evidence>
<dbReference type="InterPro" id="IPR050962">
    <property type="entry name" value="Phosphate-bind_PstS"/>
</dbReference>
<dbReference type="PANTHER" id="PTHR42996:SF1">
    <property type="entry name" value="PHOSPHATE-BINDING PROTEIN PSTS"/>
    <property type="match status" value="1"/>
</dbReference>
<evidence type="ECO:0000256" key="7">
    <source>
        <dbReference type="PIRNR" id="PIRNR002756"/>
    </source>
</evidence>
<dbReference type="PIRSF" id="PIRSF002756">
    <property type="entry name" value="PstS"/>
    <property type="match status" value="1"/>
</dbReference>
<evidence type="ECO:0000256" key="8">
    <source>
        <dbReference type="SAM" id="SignalP"/>
    </source>
</evidence>
<evidence type="ECO:0000256" key="3">
    <source>
        <dbReference type="ARBA" id="ARBA00011529"/>
    </source>
</evidence>
<evidence type="ECO:0000256" key="2">
    <source>
        <dbReference type="ARBA" id="ARBA00008725"/>
    </source>
</evidence>
<name>A0ABS8BI39_9NEIS</name>
<evidence type="ECO:0000256" key="1">
    <source>
        <dbReference type="ARBA" id="ARBA00002841"/>
    </source>
</evidence>
<dbReference type="RefSeq" id="WP_226763161.1">
    <property type="nucleotide sequence ID" value="NZ_JAJAWG010000001.1"/>
</dbReference>
<gene>
    <name evidence="10" type="primary">pstS</name>
    <name evidence="10" type="ORF">LG219_03600</name>
</gene>
<evidence type="ECO:0000256" key="4">
    <source>
        <dbReference type="ARBA" id="ARBA00021889"/>
    </source>
</evidence>
<dbReference type="SUPFAM" id="SSF53850">
    <property type="entry name" value="Periplasmic binding protein-like II"/>
    <property type="match status" value="1"/>
</dbReference>
<evidence type="ECO:0000256" key="6">
    <source>
        <dbReference type="ARBA" id="ARBA00022592"/>
    </source>
</evidence>
<keyword evidence="5 7" id="KW-0813">Transport</keyword>
<evidence type="ECO:0000259" key="9">
    <source>
        <dbReference type="Pfam" id="PF12849"/>
    </source>
</evidence>
<keyword evidence="11" id="KW-1185">Reference proteome</keyword>
<evidence type="ECO:0000313" key="10">
    <source>
        <dbReference type="EMBL" id="MCB5195375.1"/>
    </source>
</evidence>
<comment type="subunit">
    <text evidence="3 7">The complex is composed of two ATP-binding proteins (PstB), two transmembrane proteins (PstC and PstA) and a solute-binding protein (PstS).</text>
</comment>
<protein>
    <recommendedName>
        <fullName evidence="4 7">Phosphate-binding protein PstS</fullName>
    </recommendedName>
</protein>
<feature type="domain" description="PBP" evidence="9">
    <location>
        <begin position="22"/>
        <end position="305"/>
    </location>
</feature>
<keyword evidence="8" id="KW-0732">Signal</keyword>